<feature type="transmembrane region" description="Helical" evidence="1">
    <location>
        <begin position="197"/>
        <end position="218"/>
    </location>
</feature>
<feature type="transmembrane region" description="Helical" evidence="1">
    <location>
        <begin position="73"/>
        <end position="97"/>
    </location>
</feature>
<reference evidence="3" key="1">
    <citation type="journal article" date="2021" name="Microorganisms">
        <title>The Ever-Expanding Pseudomonas Genus: Description of 43 New Species and Partition of the Pseudomonas putida Group.</title>
        <authorList>
            <person name="Girard L."/>
            <person name="Lood C."/>
            <person name="Hofte M."/>
            <person name="Vandamme P."/>
            <person name="Rokni-Zadeh H."/>
            <person name="van Noort V."/>
            <person name="Lavigne R."/>
            <person name="De Mot R."/>
        </authorList>
    </citation>
    <scope>NUCLEOTIDE SEQUENCE</scope>
    <source>
        <strain evidence="3">COW39</strain>
    </source>
</reference>
<dbReference type="EMBL" id="CP077073">
    <property type="protein sequence ID" value="QXH36438.1"/>
    <property type="molecule type" value="Genomic_DNA"/>
</dbReference>
<name>A0ABX8MBQ6_9PSED</name>
<feature type="domain" description="Fatty acid desaturase" evidence="2">
    <location>
        <begin position="73"/>
        <end position="336"/>
    </location>
</feature>
<gene>
    <name evidence="3" type="ORF">KSS95_06300</name>
</gene>
<keyword evidence="1" id="KW-0472">Membrane</keyword>
<evidence type="ECO:0000313" key="4">
    <source>
        <dbReference type="Proteomes" id="UP001047646"/>
    </source>
</evidence>
<organism evidence="3 4">
    <name type="scientific">Pseudomonas muyukensis</name>
    <dbReference type="NCBI Taxonomy" id="2842357"/>
    <lineage>
        <taxon>Bacteria</taxon>
        <taxon>Pseudomonadati</taxon>
        <taxon>Pseudomonadota</taxon>
        <taxon>Gammaproteobacteria</taxon>
        <taxon>Pseudomonadales</taxon>
        <taxon>Pseudomonadaceae</taxon>
        <taxon>Pseudomonas</taxon>
    </lineage>
</organism>
<evidence type="ECO:0000259" key="2">
    <source>
        <dbReference type="Pfam" id="PF00487"/>
    </source>
</evidence>
<proteinExistence type="predicted"/>
<sequence>MHKQNEITPRETMRPLPGFLQPFLSWLSAKPLPEELETPGKRTPLFHVGVAASFITLGVLLTSLGYYQHSLLWWLPGFVLAAGGIKQMQVMICHNCAHDMAFASRRTNTVVGHVISALFMLKPYSLYKHEHMLHHSSRTLLTDQDDTLTYLQGVVGLKPTDSIAMMWAKLLFAAFSPLAILRTSFNRIKAYASATDRGVAALTMALWAGLTLGAWALGQLPGFIAAWVLPVFMGYHISTTFRLAAEHTWPSVEVLEKRGVDFICDSTTSVFIGEPLNMPDNAQPLKRIVCISSWLLKTFTYHLFVRLFIMVGDTPCHDFHHRRPRSSDWPNYVTARERDKLQGAKPFPRNYIDKWGYVSTVTDNFRNFQKALPYYQGATFNELTGDR</sequence>
<accession>A0ABX8MBQ6</accession>
<keyword evidence="1" id="KW-0812">Transmembrane</keyword>
<dbReference type="Pfam" id="PF00487">
    <property type="entry name" value="FA_desaturase"/>
    <property type="match status" value="1"/>
</dbReference>
<dbReference type="InterPro" id="IPR005804">
    <property type="entry name" value="FA_desaturase_dom"/>
</dbReference>
<feature type="transmembrane region" description="Helical" evidence="1">
    <location>
        <begin position="45"/>
        <end position="67"/>
    </location>
</feature>
<evidence type="ECO:0000256" key="1">
    <source>
        <dbReference type="SAM" id="Phobius"/>
    </source>
</evidence>
<evidence type="ECO:0000313" key="3">
    <source>
        <dbReference type="EMBL" id="QXH36438.1"/>
    </source>
</evidence>
<keyword evidence="3" id="KW-0560">Oxidoreductase</keyword>
<dbReference type="Proteomes" id="UP001047646">
    <property type="component" value="Chromosome"/>
</dbReference>
<feature type="transmembrane region" description="Helical" evidence="1">
    <location>
        <begin position="166"/>
        <end position="185"/>
    </location>
</feature>
<keyword evidence="4" id="KW-1185">Reference proteome</keyword>
<feature type="transmembrane region" description="Helical" evidence="1">
    <location>
        <begin position="109"/>
        <end position="127"/>
    </location>
</feature>
<dbReference type="EC" id="1.14.19.-" evidence="3"/>
<keyword evidence="1" id="KW-1133">Transmembrane helix</keyword>
<protein>
    <submittedName>
        <fullName evidence="3">Fatty acid desaturase</fullName>
        <ecNumber evidence="3">1.14.19.-</ecNumber>
    </submittedName>
</protein>
<dbReference type="GO" id="GO:0016491">
    <property type="term" value="F:oxidoreductase activity"/>
    <property type="evidence" value="ECO:0007669"/>
    <property type="project" value="UniProtKB-KW"/>
</dbReference>